<dbReference type="GO" id="GO:0015562">
    <property type="term" value="F:efflux transmembrane transporter activity"/>
    <property type="evidence" value="ECO:0007669"/>
    <property type="project" value="InterPro"/>
</dbReference>
<dbReference type="Gene3D" id="1.20.1600.10">
    <property type="entry name" value="Outer membrane efflux proteins (OEP)"/>
    <property type="match status" value="1"/>
</dbReference>
<dbReference type="InterPro" id="IPR051906">
    <property type="entry name" value="TolC-like"/>
</dbReference>
<dbReference type="GO" id="GO:1990281">
    <property type="term" value="C:efflux pump complex"/>
    <property type="evidence" value="ECO:0007669"/>
    <property type="project" value="TreeGrafter"/>
</dbReference>
<evidence type="ECO:0000313" key="6">
    <source>
        <dbReference type="EMBL" id="ALP54576.1"/>
    </source>
</evidence>
<keyword evidence="5" id="KW-0998">Cell outer membrane</keyword>
<evidence type="ECO:0000256" key="3">
    <source>
        <dbReference type="ARBA" id="ARBA00022692"/>
    </source>
</evidence>
<proteinExistence type="predicted"/>
<keyword evidence="7" id="KW-1185">Reference proteome</keyword>
<dbReference type="GO" id="GO:0009279">
    <property type="term" value="C:cell outer membrane"/>
    <property type="evidence" value="ECO:0007669"/>
    <property type="project" value="UniProtKB-SubCell"/>
</dbReference>
<accession>A0A0S2THF1</accession>
<evidence type="ECO:0000256" key="5">
    <source>
        <dbReference type="ARBA" id="ARBA00023237"/>
    </source>
</evidence>
<gene>
    <name evidence="6" type="ORF">Tel_16245</name>
</gene>
<dbReference type="Proteomes" id="UP000055136">
    <property type="component" value="Chromosome"/>
</dbReference>
<evidence type="ECO:0000256" key="4">
    <source>
        <dbReference type="ARBA" id="ARBA00023136"/>
    </source>
</evidence>
<dbReference type="PANTHER" id="PTHR30026:SF13">
    <property type="entry name" value="MEMBRANE EFFLUX PROTEIN, PUTATIVE-RELATED"/>
    <property type="match status" value="1"/>
</dbReference>
<dbReference type="AlphaFoldDB" id="A0A0S2THF1"/>
<dbReference type="STRING" id="1748243.Tel_16245"/>
<comment type="subcellular location">
    <subcellularLocation>
        <location evidence="1">Cell outer membrane</location>
    </subcellularLocation>
</comment>
<keyword evidence="3" id="KW-0812">Transmembrane</keyword>
<reference evidence="6" key="1">
    <citation type="submission" date="2015-10" db="EMBL/GenBank/DDBJ databases">
        <title>Description of Candidatus Tenderia electrophaga gen. nov, sp. nov., an Uncultivated Electroautotroph from a Biocathode Enrichment.</title>
        <authorList>
            <person name="Eddie B.J."/>
            <person name="Malanoski A.P."/>
            <person name="Wang Z."/>
            <person name="Hall R.J."/>
            <person name="Oh S.D."/>
            <person name="Heiner C."/>
            <person name="Lin B."/>
            <person name="Strycharz-Glaven S.M."/>
        </authorList>
    </citation>
    <scope>NUCLEOTIDE SEQUENCE [LARGE SCALE GENOMIC DNA]</scope>
    <source>
        <strain evidence="6">NRL1</strain>
    </source>
</reference>
<dbReference type="PANTHER" id="PTHR30026">
    <property type="entry name" value="OUTER MEMBRANE PROTEIN TOLC"/>
    <property type="match status" value="1"/>
</dbReference>
<protein>
    <recommendedName>
        <fullName evidence="8">Transporter</fullName>
    </recommendedName>
</protein>
<evidence type="ECO:0000256" key="2">
    <source>
        <dbReference type="ARBA" id="ARBA00022452"/>
    </source>
</evidence>
<name>A0A0S2THF1_9GAMM</name>
<organism evidence="6 7">
    <name type="scientific">Candidatus Tenderia electrophaga</name>
    <dbReference type="NCBI Taxonomy" id="1748243"/>
    <lineage>
        <taxon>Bacteria</taxon>
        <taxon>Pseudomonadati</taxon>
        <taxon>Pseudomonadota</taxon>
        <taxon>Gammaproteobacteria</taxon>
        <taxon>Candidatus Tenderiales</taxon>
        <taxon>Candidatus Tenderiaceae</taxon>
        <taxon>Candidatus Tenderia</taxon>
    </lineage>
</organism>
<keyword evidence="2" id="KW-1134">Transmembrane beta strand</keyword>
<dbReference type="EMBL" id="CP013099">
    <property type="protein sequence ID" value="ALP54576.1"/>
    <property type="molecule type" value="Genomic_DNA"/>
</dbReference>
<dbReference type="GO" id="GO:0015288">
    <property type="term" value="F:porin activity"/>
    <property type="evidence" value="ECO:0007669"/>
    <property type="project" value="TreeGrafter"/>
</dbReference>
<dbReference type="KEGG" id="tee:Tel_16245"/>
<sequence>MALLCLSLALPAAAETLDLDQAIERALNSDPRIEERRHFVAAARGQLEEVEGHGGWFVESNSFLALAPQIEGSIFENGGCTPGNCELRDDRYEFRGASLWLKIDLALLKPLHTFGKLENYSDAAQANIRIKDQDVQLQRNATVLDVKKAYYGYLAARDGRLVLEDVEKRLQGAIDLVQGWLDQGEGEVRQSDLYALQSGRALVAKYKAQSAALEKVALGGLKVLTGISQDETLELADRRIRPVELPGGSMEELQSQAMRQRPEMAQLEAGMAARRALVAANKSTSNPDLYAGVAATLSYAPERNRLENPYIYDPFNEAGMTPLIGLRWNWNPGVADGKITSAEAELNALIAKSSFARKGIPYQVAEQYYQVQGYHKAVQRLEEASRSARRWMIASYTDFEAGLEKAEKIMTAMQAYVLAMTDYLQTTFEYNMHVARLEDAAGKTP</sequence>
<evidence type="ECO:0000256" key="1">
    <source>
        <dbReference type="ARBA" id="ARBA00004442"/>
    </source>
</evidence>
<evidence type="ECO:0000313" key="7">
    <source>
        <dbReference type="Proteomes" id="UP000055136"/>
    </source>
</evidence>
<keyword evidence="4" id="KW-0472">Membrane</keyword>
<evidence type="ECO:0008006" key="8">
    <source>
        <dbReference type="Google" id="ProtNLM"/>
    </source>
</evidence>
<dbReference type="SUPFAM" id="SSF56954">
    <property type="entry name" value="Outer membrane efflux proteins (OEP)"/>
    <property type="match status" value="1"/>
</dbReference>